<proteinExistence type="predicted"/>
<keyword evidence="1" id="KW-0472">Membrane</keyword>
<evidence type="ECO:0000256" key="1">
    <source>
        <dbReference type="SAM" id="Phobius"/>
    </source>
</evidence>
<reference evidence="2" key="1">
    <citation type="submission" date="2021-11" db="EMBL/GenBank/DDBJ databases">
        <title>Description of novel Flavobacterium species.</title>
        <authorList>
            <person name="Saticioglu I.B."/>
            <person name="Ay H."/>
            <person name="Altun S."/>
            <person name="Duman M."/>
        </authorList>
    </citation>
    <scope>NUCLEOTIDE SEQUENCE</scope>
    <source>
        <strain evidence="2">F-65</strain>
    </source>
</reference>
<dbReference type="EMBL" id="JAJJMO010000001">
    <property type="protein sequence ID" value="MCC9074392.1"/>
    <property type="molecule type" value="Genomic_DNA"/>
</dbReference>
<feature type="transmembrane region" description="Helical" evidence="1">
    <location>
        <begin position="33"/>
        <end position="55"/>
    </location>
</feature>
<organism evidence="2 3">
    <name type="scientific">Flavobacterium pisciphilum</name>
    <dbReference type="NCBI Taxonomy" id="2893755"/>
    <lineage>
        <taxon>Bacteria</taxon>
        <taxon>Pseudomonadati</taxon>
        <taxon>Bacteroidota</taxon>
        <taxon>Flavobacteriia</taxon>
        <taxon>Flavobacteriales</taxon>
        <taxon>Flavobacteriaceae</taxon>
        <taxon>Flavobacterium</taxon>
    </lineage>
</organism>
<feature type="transmembrane region" description="Helical" evidence="1">
    <location>
        <begin position="111"/>
        <end position="138"/>
    </location>
</feature>
<feature type="transmembrane region" description="Helical" evidence="1">
    <location>
        <begin position="7"/>
        <end position="27"/>
    </location>
</feature>
<dbReference type="RefSeq" id="WP_229991203.1">
    <property type="nucleotide sequence ID" value="NZ_JAJJMO010000001.1"/>
</dbReference>
<keyword evidence="1" id="KW-1133">Transmembrane helix</keyword>
<feature type="transmembrane region" description="Helical" evidence="1">
    <location>
        <begin position="150"/>
        <end position="171"/>
    </location>
</feature>
<keyword evidence="1" id="KW-0812">Transmembrane</keyword>
<name>A0ABS8N037_9FLAO</name>
<keyword evidence="3" id="KW-1185">Reference proteome</keyword>
<accession>A0ABS8N037</accession>
<evidence type="ECO:0000313" key="3">
    <source>
        <dbReference type="Proteomes" id="UP001430919"/>
    </source>
</evidence>
<dbReference type="Proteomes" id="UP001430919">
    <property type="component" value="Unassembled WGS sequence"/>
</dbReference>
<gene>
    <name evidence="2" type="ORF">LNQ49_22620</name>
</gene>
<protein>
    <submittedName>
        <fullName evidence="2">Uncharacterized protein</fullName>
    </submittedName>
</protein>
<evidence type="ECO:0000313" key="2">
    <source>
        <dbReference type="EMBL" id="MCC9074392.1"/>
    </source>
</evidence>
<comment type="caution">
    <text evidence="2">The sequence shown here is derived from an EMBL/GenBank/DDBJ whole genome shotgun (WGS) entry which is preliminary data.</text>
</comment>
<feature type="transmembrane region" description="Helical" evidence="1">
    <location>
        <begin position="67"/>
        <end position="91"/>
    </location>
</feature>
<sequence>MDTKKDYANFTALIISLVISWITYQYFMEGNYISFIAVILVGVIFLGISLLYFIIIRILIYMIKYEYIYSSFIFITLLIFFSFVLISLFFYNASYLEPIGSMVEYVQLLRYYFVKIIPFIAICSVVIGVGLALFFYEIEVEKKDLRKSNIFHLIILFVLIIATFFLFYSSYKIDDPKLNKEYSHYKIIN</sequence>